<feature type="region of interest" description="Disordered" evidence="1">
    <location>
        <begin position="460"/>
        <end position="483"/>
    </location>
</feature>
<dbReference type="InterPro" id="IPR024459">
    <property type="entry name" value="Acb1-like_N"/>
</dbReference>
<sequence>MWNCWDDAAANWGDWRFPDDDDEELARDIGSYCDRLNLIDNFNEAASLGRLYGDGYILLDIKDGKAINEPVDMGRIKSVEIAGIVDRDELRPDPSFGYRNPKTYYLNVELDAPQFDGVSRGFSTIHRDRVLRFPGKRLRSYQLQRNQGNNDSVVQSLFNGFSIYMQSFTSVSTMLSDANLFVYMLNGLSQLAKEGKADQLISRFAALQMSMSNLKGLAIDKDNEAVDYLARNFGGIDKILERVENFFLAETGYPRTKLFNHSGANSLSESGKTDERLWANLVASYQRNIWAGPRRRVSELITAAKDGPDYGGRVLFGWQSLIQLSDKEKAEIAKLEAETAAILAELPESDRPNAHMDTADDERIQGSSKNAEGSASAGGGNIELSEATIAALEEKVTAHNEAHPEKGKQATVGILKKVWRRGAGTYSASPRRTAKSRSQWAMGRVNAYLYLLRNGKPKNRNYTTDNDLLPAGHSRSSRKDELPFEDGEWDAIANDVGSQPVVEEVLSAIDEAVGEEFPEAS</sequence>
<protein>
    <submittedName>
        <fullName evidence="3">DUF1073 domain-containing protein</fullName>
    </submittedName>
</protein>
<reference evidence="3 4" key="1">
    <citation type="journal article" date="2020" name="Microb. Ecol.">
        <title>Ecogenomics of the Marine Benthic Filamentous Cyanobacterium Adonisia.</title>
        <authorList>
            <person name="Walter J.M."/>
            <person name="Coutinho F.H."/>
            <person name="Leomil L."/>
            <person name="Hargreaves P.I."/>
            <person name="Campeao M.E."/>
            <person name="Vieira V.V."/>
            <person name="Silva B.S."/>
            <person name="Fistarol G.O."/>
            <person name="Salomon P.S."/>
            <person name="Sawabe T."/>
            <person name="Mino S."/>
            <person name="Hosokawa M."/>
            <person name="Miyashita H."/>
            <person name="Maruyama F."/>
            <person name="van Verk M.C."/>
            <person name="Dutilh B.E."/>
            <person name="Thompson C.C."/>
            <person name="Thompson F.L."/>
        </authorList>
    </citation>
    <scope>NUCLEOTIDE SEQUENCE [LARGE SCALE GENOMIC DNA]</scope>
    <source>
        <strain evidence="3 4">CCMR0081</strain>
    </source>
</reference>
<gene>
    <name evidence="3" type="ORF">DXZ20_11300</name>
</gene>
<feature type="domain" description="Anti-CBASS protein Acb1-like N-terminal" evidence="2">
    <location>
        <begin position="6"/>
        <end position="341"/>
    </location>
</feature>
<keyword evidence="4" id="KW-1185">Reference proteome</keyword>
<dbReference type="AlphaFoldDB" id="A0A6M0RJ69"/>
<accession>A0A6M0RJ69</accession>
<dbReference type="RefSeq" id="WP_163703468.1">
    <property type="nucleotide sequence ID" value="NZ_QXHD01000004.1"/>
</dbReference>
<feature type="region of interest" description="Disordered" evidence="1">
    <location>
        <begin position="348"/>
        <end position="380"/>
    </location>
</feature>
<proteinExistence type="predicted"/>
<organism evidence="3 4">
    <name type="scientific">Adonisia turfae CCMR0081</name>
    <dbReference type="NCBI Taxonomy" id="2292702"/>
    <lineage>
        <taxon>Bacteria</taxon>
        <taxon>Bacillati</taxon>
        <taxon>Cyanobacteriota</taxon>
        <taxon>Adonisia</taxon>
        <taxon>Adonisia turfae</taxon>
    </lineage>
</organism>
<feature type="compositionally biased region" description="Low complexity" evidence="1">
    <location>
        <begin position="366"/>
        <end position="375"/>
    </location>
</feature>
<name>A0A6M0RJ69_9CYAN</name>
<dbReference type="Proteomes" id="UP000481033">
    <property type="component" value="Unassembled WGS sequence"/>
</dbReference>
<evidence type="ECO:0000313" key="3">
    <source>
        <dbReference type="EMBL" id="NEZ56246.1"/>
    </source>
</evidence>
<comment type="caution">
    <text evidence="3">The sequence shown here is derived from an EMBL/GenBank/DDBJ whole genome shotgun (WGS) entry which is preliminary data.</text>
</comment>
<evidence type="ECO:0000313" key="4">
    <source>
        <dbReference type="Proteomes" id="UP000481033"/>
    </source>
</evidence>
<dbReference type="Pfam" id="PF06381">
    <property type="entry name" value="Phage_portal_3"/>
    <property type="match status" value="1"/>
</dbReference>
<dbReference type="EMBL" id="QXHD01000004">
    <property type="protein sequence ID" value="NEZ56246.1"/>
    <property type="molecule type" value="Genomic_DNA"/>
</dbReference>
<feature type="compositionally biased region" description="Basic and acidic residues" evidence="1">
    <location>
        <begin position="348"/>
        <end position="364"/>
    </location>
</feature>
<evidence type="ECO:0000256" key="1">
    <source>
        <dbReference type="SAM" id="MobiDB-lite"/>
    </source>
</evidence>
<evidence type="ECO:0000259" key="2">
    <source>
        <dbReference type="Pfam" id="PF06381"/>
    </source>
</evidence>